<keyword evidence="1" id="KW-0472">Membrane</keyword>
<sequence>MVRDNDAVPTVIIRSGLARIGAWLALAPTVWLVGGIWVSRGPQAALVAAGCGLLLLVAVWCLWWAPVLVLRESALEVRNAWRHHTISWDAFERCAASWTLQLILRDSTVVTVNAAQRPGGLAASWRRHQELHRGEADSDSVRHQEAVRQDLLVPGPRDRRASLDAASAAALVTAYSERRLLRRQLEAAAVDGPQAEYLRKWNLGPLLAVLVGALLILVGELT</sequence>
<protein>
    <recommendedName>
        <fullName evidence="4">PH domain-containing protein</fullName>
    </recommendedName>
</protein>
<keyword evidence="1" id="KW-1133">Transmembrane helix</keyword>
<keyword evidence="3" id="KW-1185">Reference proteome</keyword>
<evidence type="ECO:0000256" key="1">
    <source>
        <dbReference type="SAM" id="Phobius"/>
    </source>
</evidence>
<comment type="caution">
    <text evidence="2">The sequence shown here is derived from an EMBL/GenBank/DDBJ whole genome shotgun (WGS) entry which is preliminary data.</text>
</comment>
<evidence type="ECO:0000313" key="3">
    <source>
        <dbReference type="Proteomes" id="UP000250006"/>
    </source>
</evidence>
<reference evidence="2 3" key="1">
    <citation type="submission" date="2018-06" db="EMBL/GenBank/DDBJ databases">
        <authorList>
            <consortium name="Pathogen Informatics"/>
            <person name="Doyle S."/>
        </authorList>
    </citation>
    <scope>NUCLEOTIDE SEQUENCE [LARGE SCALE GENOMIC DNA]</scope>
    <source>
        <strain evidence="2 3">NCTC11535</strain>
    </source>
</reference>
<evidence type="ECO:0008006" key="4">
    <source>
        <dbReference type="Google" id="ProtNLM"/>
    </source>
</evidence>
<keyword evidence="1" id="KW-0812">Transmembrane</keyword>
<dbReference type="EMBL" id="UAPQ01000006">
    <property type="protein sequence ID" value="SPT53219.1"/>
    <property type="molecule type" value="Genomic_DNA"/>
</dbReference>
<accession>A0ABY1VM83</accession>
<proteinExistence type="predicted"/>
<feature type="transmembrane region" description="Helical" evidence="1">
    <location>
        <begin position="44"/>
        <end position="70"/>
    </location>
</feature>
<evidence type="ECO:0000313" key="2">
    <source>
        <dbReference type="EMBL" id="SPT53219.1"/>
    </source>
</evidence>
<name>A0ABY1VM83_9ACTO</name>
<feature type="transmembrane region" description="Helical" evidence="1">
    <location>
        <begin position="20"/>
        <end position="38"/>
    </location>
</feature>
<organism evidence="2 3">
    <name type="scientific">Actinomyces bovis</name>
    <dbReference type="NCBI Taxonomy" id="1658"/>
    <lineage>
        <taxon>Bacteria</taxon>
        <taxon>Bacillati</taxon>
        <taxon>Actinomycetota</taxon>
        <taxon>Actinomycetes</taxon>
        <taxon>Actinomycetales</taxon>
        <taxon>Actinomycetaceae</taxon>
        <taxon>Actinomyces</taxon>
    </lineage>
</organism>
<dbReference type="Proteomes" id="UP000250006">
    <property type="component" value="Unassembled WGS sequence"/>
</dbReference>
<gene>
    <name evidence="2" type="ORF">NCTC11535_00879</name>
</gene>